<proteinExistence type="predicted"/>
<gene>
    <name evidence="1" type="ORF">Rsub_09815</name>
</gene>
<reference evidence="1 2" key="1">
    <citation type="journal article" date="2018" name="Sci. Rep.">
        <title>Raphidocelis subcapitata (=Pseudokirchneriella subcapitata) provides an insight into genome evolution and environmental adaptations in the Sphaeropleales.</title>
        <authorList>
            <person name="Suzuki S."/>
            <person name="Yamaguchi H."/>
            <person name="Nakajima N."/>
            <person name="Kawachi M."/>
        </authorList>
    </citation>
    <scope>NUCLEOTIDE SEQUENCE [LARGE SCALE GENOMIC DNA]</scope>
    <source>
        <strain evidence="1 2">NIES-35</strain>
    </source>
</reference>
<accession>A0A2V0PEZ2</accession>
<name>A0A2V0PEZ2_9CHLO</name>
<evidence type="ECO:0000313" key="1">
    <source>
        <dbReference type="EMBL" id="GBF96473.1"/>
    </source>
</evidence>
<dbReference type="GO" id="GO:0016301">
    <property type="term" value="F:kinase activity"/>
    <property type="evidence" value="ECO:0007669"/>
    <property type="project" value="UniProtKB-KW"/>
</dbReference>
<dbReference type="InParanoid" id="A0A2V0PEZ2"/>
<keyword evidence="2" id="KW-1185">Reference proteome</keyword>
<keyword evidence="1" id="KW-0808">Transferase</keyword>
<dbReference type="PANTHER" id="PTHR38134:SF2">
    <property type="entry name" value="GALACTOKINASE"/>
    <property type="match status" value="1"/>
</dbReference>
<organism evidence="1 2">
    <name type="scientific">Raphidocelis subcapitata</name>
    <dbReference type="NCBI Taxonomy" id="307507"/>
    <lineage>
        <taxon>Eukaryota</taxon>
        <taxon>Viridiplantae</taxon>
        <taxon>Chlorophyta</taxon>
        <taxon>core chlorophytes</taxon>
        <taxon>Chlorophyceae</taxon>
        <taxon>CS clade</taxon>
        <taxon>Sphaeropleales</taxon>
        <taxon>Selenastraceae</taxon>
        <taxon>Raphidocelis</taxon>
    </lineage>
</organism>
<protein>
    <submittedName>
        <fullName evidence="1">L-arabinokinase-like</fullName>
    </submittedName>
</protein>
<comment type="caution">
    <text evidence="1">The sequence shown here is derived from an EMBL/GenBank/DDBJ whole genome shotgun (WGS) entry which is preliminary data.</text>
</comment>
<dbReference type="STRING" id="307507.A0A2V0PEZ2"/>
<dbReference type="Proteomes" id="UP000247498">
    <property type="component" value="Unassembled WGS sequence"/>
</dbReference>
<dbReference type="PANTHER" id="PTHR38134">
    <property type="entry name" value="SLR1395 PROTEIN"/>
    <property type="match status" value="1"/>
</dbReference>
<dbReference type="OrthoDB" id="536457at2759"/>
<dbReference type="EMBL" id="BDRX01000081">
    <property type="protein sequence ID" value="GBF96473.1"/>
    <property type="molecule type" value="Genomic_DNA"/>
</dbReference>
<sequence>ATLDCGSVQLDPFTVDTKASLEEYYSTVVARRGELLDAEVSWLRATRTDLVVSDVVPIACAAAAEAGIPAVAVTNFSWDFIYSEYLTTQRRPEFRQLVWGIATDYAAASLLLRLPGHVPMPAFQAVEDVPLVVRHAHKSAEQVRSELSLPPGVRIAVLIYGGHRASLEVREDFLPPG</sequence>
<dbReference type="AlphaFoldDB" id="A0A2V0PEZ2"/>
<dbReference type="InterPro" id="IPR053205">
    <property type="entry name" value="GHMP_kinase_L-arabinokinase"/>
</dbReference>
<dbReference type="Gene3D" id="3.40.50.2000">
    <property type="entry name" value="Glycogen Phosphorylase B"/>
    <property type="match status" value="1"/>
</dbReference>
<evidence type="ECO:0000313" key="2">
    <source>
        <dbReference type="Proteomes" id="UP000247498"/>
    </source>
</evidence>
<keyword evidence="1" id="KW-0418">Kinase</keyword>
<feature type="non-terminal residue" evidence="1">
    <location>
        <position position="1"/>
    </location>
</feature>